<protein>
    <submittedName>
        <fullName evidence="3">Uncharacterized protein</fullName>
    </submittedName>
</protein>
<evidence type="ECO:0000313" key="3">
    <source>
        <dbReference type="EMBL" id="AXV05316.1"/>
    </source>
</evidence>
<evidence type="ECO:0000313" key="4">
    <source>
        <dbReference type="Proteomes" id="UP000264006"/>
    </source>
</evidence>
<evidence type="ECO:0000256" key="1">
    <source>
        <dbReference type="SAM" id="MobiDB-lite"/>
    </source>
</evidence>
<evidence type="ECO:0000256" key="2">
    <source>
        <dbReference type="SAM" id="SignalP"/>
    </source>
</evidence>
<gene>
    <name evidence="3" type="ORF">DVS28_a0614</name>
</gene>
<dbReference type="EMBL" id="CP031165">
    <property type="protein sequence ID" value="AXV05316.1"/>
    <property type="molecule type" value="Genomic_DNA"/>
</dbReference>
<keyword evidence="2" id="KW-0732">Signal</keyword>
<feature type="signal peptide" evidence="2">
    <location>
        <begin position="1"/>
        <end position="33"/>
    </location>
</feature>
<reference evidence="3 4" key="1">
    <citation type="submission" date="2018-09" db="EMBL/GenBank/DDBJ databases">
        <title>Complete genome sequence of Euzebya sp. DY32-46 isolated from seawater of Pacific Ocean.</title>
        <authorList>
            <person name="Xu L."/>
            <person name="Wu Y.-H."/>
            <person name="Xu X.-W."/>
        </authorList>
    </citation>
    <scope>NUCLEOTIDE SEQUENCE [LARGE SCALE GENOMIC DNA]</scope>
    <source>
        <strain evidence="3 4">DY32-46</strain>
    </source>
</reference>
<dbReference type="PROSITE" id="PS51257">
    <property type="entry name" value="PROKAR_LIPOPROTEIN"/>
    <property type="match status" value="1"/>
</dbReference>
<sequence length="185" mass="19864">MRTPSSLPFPRFFSGPLAVLMALVLGLSLTACNDDDDAITEAEEQEVLDSDPIEPFSDDVDDAENQPDEQAGEQQPAIGDDGFVAGSFADVPVPEGASPVGAPQDVNGVQTQNYVVTAASPTTIMSFYAEELPALGWVERDRQEVGDALRTMWDMDDVSLLVVATDRGDELEEVDLSLQLSTDQV</sequence>
<keyword evidence="4" id="KW-1185">Reference proteome</keyword>
<feature type="region of interest" description="Disordered" evidence="1">
    <location>
        <begin position="43"/>
        <end position="79"/>
    </location>
</feature>
<accession>A0A346XSW9</accession>
<organism evidence="3 4">
    <name type="scientific">Euzebya pacifica</name>
    <dbReference type="NCBI Taxonomy" id="1608957"/>
    <lineage>
        <taxon>Bacteria</taxon>
        <taxon>Bacillati</taxon>
        <taxon>Actinomycetota</taxon>
        <taxon>Nitriliruptoria</taxon>
        <taxon>Euzebyales</taxon>
    </lineage>
</organism>
<dbReference type="RefSeq" id="WP_164709865.1">
    <property type="nucleotide sequence ID" value="NZ_CAXIBR010000081.1"/>
</dbReference>
<feature type="compositionally biased region" description="Acidic residues" evidence="1">
    <location>
        <begin position="43"/>
        <end position="71"/>
    </location>
</feature>
<name>A0A346XSW9_9ACTN</name>
<dbReference type="KEGG" id="euz:DVS28_a0614"/>
<dbReference type="Proteomes" id="UP000264006">
    <property type="component" value="Chromosome"/>
</dbReference>
<feature type="chain" id="PRO_5038360521" evidence="2">
    <location>
        <begin position="34"/>
        <end position="185"/>
    </location>
</feature>
<proteinExistence type="predicted"/>
<dbReference type="AlphaFoldDB" id="A0A346XSW9"/>